<dbReference type="OrthoDB" id="52928at2"/>
<dbReference type="Pfam" id="PF13683">
    <property type="entry name" value="rve_3"/>
    <property type="match status" value="1"/>
</dbReference>
<dbReference type="Proteomes" id="UP000019489">
    <property type="component" value="Unassembled WGS sequence"/>
</dbReference>
<proteinExistence type="predicted"/>
<comment type="caution">
    <text evidence="3">The sequence shown here is derived from an EMBL/GenBank/DDBJ whole genome shotgun (WGS) entry which is preliminary data.</text>
</comment>
<protein>
    <submittedName>
        <fullName evidence="3">Transposase</fullName>
    </submittedName>
</protein>
<dbReference type="eggNOG" id="COG2801">
    <property type="taxonomic scope" value="Bacteria"/>
</dbReference>
<dbReference type="EMBL" id="AWSA01000117">
    <property type="protein sequence ID" value="EWS99558.1"/>
    <property type="molecule type" value="Genomic_DNA"/>
</dbReference>
<organism evidence="3 4">
    <name type="scientific">Intrasporangium oryzae NRRL B-24470</name>
    <dbReference type="NCBI Taxonomy" id="1386089"/>
    <lineage>
        <taxon>Bacteria</taxon>
        <taxon>Bacillati</taxon>
        <taxon>Actinomycetota</taxon>
        <taxon>Actinomycetes</taxon>
        <taxon>Micrococcales</taxon>
        <taxon>Intrasporangiaceae</taxon>
        <taxon>Intrasporangium</taxon>
    </lineage>
</organism>
<dbReference type="RefSeq" id="WP_157557831.1">
    <property type="nucleotide sequence ID" value="NZ_AWSA01000117.1"/>
</dbReference>
<reference evidence="3 4" key="1">
    <citation type="submission" date="2013-08" db="EMBL/GenBank/DDBJ databases">
        <title>Intrasporangium oryzae NRRL B-24470.</title>
        <authorList>
            <person name="Liu H."/>
            <person name="Wang G."/>
        </authorList>
    </citation>
    <scope>NUCLEOTIDE SEQUENCE [LARGE SCALE GENOMIC DNA]</scope>
    <source>
        <strain evidence="3 4">NRRL B-24470</strain>
    </source>
</reference>
<dbReference type="PANTHER" id="PTHR35004">
    <property type="entry name" value="TRANSPOSASE RV3428C-RELATED"/>
    <property type="match status" value="1"/>
</dbReference>
<dbReference type="InterPro" id="IPR001584">
    <property type="entry name" value="Integrase_cat-core"/>
</dbReference>
<dbReference type="PROSITE" id="PS50994">
    <property type="entry name" value="INTEGRASE"/>
    <property type="match status" value="1"/>
</dbReference>
<evidence type="ECO:0000313" key="3">
    <source>
        <dbReference type="EMBL" id="EWS99558.1"/>
    </source>
</evidence>
<evidence type="ECO:0000259" key="2">
    <source>
        <dbReference type="PROSITE" id="PS50994"/>
    </source>
</evidence>
<name>W9G6R8_9MICO</name>
<dbReference type="InterPro" id="IPR012337">
    <property type="entry name" value="RNaseH-like_sf"/>
</dbReference>
<dbReference type="GO" id="GO:0015074">
    <property type="term" value="P:DNA integration"/>
    <property type="evidence" value="ECO:0007669"/>
    <property type="project" value="InterPro"/>
</dbReference>
<dbReference type="STRING" id="1386089.N865_02090"/>
<dbReference type="PANTHER" id="PTHR35004:SF6">
    <property type="entry name" value="TRANSPOSASE"/>
    <property type="match status" value="1"/>
</dbReference>
<evidence type="ECO:0000313" key="4">
    <source>
        <dbReference type="Proteomes" id="UP000019489"/>
    </source>
</evidence>
<dbReference type="GO" id="GO:0003676">
    <property type="term" value="F:nucleic acid binding"/>
    <property type="evidence" value="ECO:0007669"/>
    <property type="project" value="InterPro"/>
</dbReference>
<dbReference type="InterPro" id="IPR036397">
    <property type="entry name" value="RNaseH_sf"/>
</dbReference>
<accession>W9G6R8</accession>
<evidence type="ECO:0000256" key="1">
    <source>
        <dbReference type="SAM" id="MobiDB-lite"/>
    </source>
</evidence>
<dbReference type="AlphaFoldDB" id="W9G6R8"/>
<feature type="compositionally biased region" description="Pro residues" evidence="1">
    <location>
        <begin position="208"/>
        <end position="221"/>
    </location>
</feature>
<sequence length="237" mass="26730">SFGGEDVLAGFRRAFARHGLPARVLTDNAAVFTGKPRRGGRVALEVELDLLGIRLDHSRPRHPQTCGKVERFHQTQKKWLAAQPPAPTLAELQRQLNRFRRYYNTVRPHRAIDRRTPTQAYLARPKAHPTGPRLSGHYRVRRDRVDTGGVITLRYDGRLRHVGLGRDHRGKRVLALIADRYVRVVDLETGELLRQLTLDPDKDYQPRGRPPGPRGQHPAPPAAGVQTGRRPPAGPRS</sequence>
<dbReference type="Gene3D" id="3.30.420.10">
    <property type="entry name" value="Ribonuclease H-like superfamily/Ribonuclease H"/>
    <property type="match status" value="1"/>
</dbReference>
<dbReference type="SUPFAM" id="SSF53098">
    <property type="entry name" value="Ribonuclease H-like"/>
    <property type="match status" value="1"/>
</dbReference>
<gene>
    <name evidence="3" type="ORF">N865_02090</name>
</gene>
<feature type="region of interest" description="Disordered" evidence="1">
    <location>
        <begin position="197"/>
        <end position="237"/>
    </location>
</feature>
<dbReference type="SUPFAM" id="SSF63829">
    <property type="entry name" value="Calcium-dependent phosphotriesterase"/>
    <property type="match status" value="1"/>
</dbReference>
<keyword evidence="4" id="KW-1185">Reference proteome</keyword>
<feature type="domain" description="Integrase catalytic" evidence="2">
    <location>
        <begin position="1"/>
        <end position="125"/>
    </location>
</feature>
<feature type="non-terminal residue" evidence="3">
    <location>
        <position position="1"/>
    </location>
</feature>